<comment type="caution">
    <text evidence="3">The sequence shown here is derived from an EMBL/GenBank/DDBJ whole genome shotgun (WGS) entry which is preliminary data.</text>
</comment>
<evidence type="ECO:0000313" key="4">
    <source>
        <dbReference type="Proteomes" id="UP000186817"/>
    </source>
</evidence>
<reference evidence="3 4" key="1">
    <citation type="submission" date="2016-02" db="EMBL/GenBank/DDBJ databases">
        <title>Genome analysis of coral dinoflagellate symbionts highlights evolutionary adaptations to a symbiotic lifestyle.</title>
        <authorList>
            <person name="Aranda M."/>
            <person name="Li Y."/>
            <person name="Liew Y.J."/>
            <person name="Baumgarten S."/>
            <person name="Simakov O."/>
            <person name="Wilson M."/>
            <person name="Piel J."/>
            <person name="Ashoor H."/>
            <person name="Bougouffa S."/>
            <person name="Bajic V.B."/>
            <person name="Ryu T."/>
            <person name="Ravasi T."/>
            <person name="Bayer T."/>
            <person name="Micklem G."/>
            <person name="Kim H."/>
            <person name="Bhak J."/>
            <person name="Lajeunesse T.C."/>
            <person name="Voolstra C.R."/>
        </authorList>
    </citation>
    <scope>NUCLEOTIDE SEQUENCE [LARGE SCALE GENOMIC DNA]</scope>
    <source>
        <strain evidence="3 4">CCMP2467</strain>
    </source>
</reference>
<evidence type="ECO:0000256" key="1">
    <source>
        <dbReference type="SAM" id="Coils"/>
    </source>
</evidence>
<dbReference type="OrthoDB" id="442288at2759"/>
<keyword evidence="4" id="KW-1185">Reference proteome</keyword>
<organism evidence="3 4">
    <name type="scientific">Symbiodinium microadriaticum</name>
    <name type="common">Dinoflagellate</name>
    <name type="synonym">Zooxanthella microadriatica</name>
    <dbReference type="NCBI Taxonomy" id="2951"/>
    <lineage>
        <taxon>Eukaryota</taxon>
        <taxon>Sar</taxon>
        <taxon>Alveolata</taxon>
        <taxon>Dinophyceae</taxon>
        <taxon>Suessiales</taxon>
        <taxon>Symbiodiniaceae</taxon>
        <taxon>Symbiodinium</taxon>
    </lineage>
</organism>
<dbReference type="Proteomes" id="UP000186817">
    <property type="component" value="Unassembled WGS sequence"/>
</dbReference>
<proteinExistence type="predicted"/>
<accession>A0A1Q9DQQ2</accession>
<evidence type="ECO:0000313" key="3">
    <source>
        <dbReference type="EMBL" id="OLP97510.1"/>
    </source>
</evidence>
<protein>
    <submittedName>
        <fullName evidence="3">Uncharacterized protein</fullName>
    </submittedName>
</protein>
<name>A0A1Q9DQQ2_SYMMI</name>
<feature type="region of interest" description="Disordered" evidence="2">
    <location>
        <begin position="1"/>
        <end position="37"/>
    </location>
</feature>
<evidence type="ECO:0000256" key="2">
    <source>
        <dbReference type="SAM" id="MobiDB-lite"/>
    </source>
</evidence>
<sequence length="315" mass="34951">MLHPHCMGDHSRDHDRADVPADDSMRRGCEPASLRRNQDGGAGVCSGDLGACARAEAAEDVPDYEGTRTTITRGHGWQRHALLRSQARGPSISAFTSRWSALLSFVAARAFADSFSAVVEKQQQELIAKADDIAKLSGQLHLSHEEGLQTDLAVARSKAREEKLQSELEQAQRLCEQRVSIINDIEARNRQLEKQLPQLQKICNEEANELAAQRECLEQSHKEEMQTKDLEIQELSAAEHASAACASTSKTEELARVEARLDQQQLELVAKANDIARLREELHMSRSEGLQGDLVLTRAKAREEKLSSELEEVTS</sequence>
<keyword evidence="1" id="KW-0175">Coiled coil</keyword>
<feature type="compositionally biased region" description="Basic and acidic residues" evidence="2">
    <location>
        <begin position="1"/>
        <end position="29"/>
    </location>
</feature>
<dbReference type="AlphaFoldDB" id="A0A1Q9DQQ2"/>
<gene>
    <name evidence="3" type="ORF">AK812_SmicGene20183</name>
</gene>
<dbReference type="EMBL" id="LSRX01000430">
    <property type="protein sequence ID" value="OLP97510.1"/>
    <property type="molecule type" value="Genomic_DNA"/>
</dbReference>
<feature type="coiled-coil region" evidence="1">
    <location>
        <begin position="154"/>
        <end position="281"/>
    </location>
</feature>